<dbReference type="InterPro" id="IPR002586">
    <property type="entry name" value="CobQ/CobB/MinD/ParA_Nub-bd_dom"/>
</dbReference>
<sequence length="444" mass="46570">MAGNSTPGLVIAAPASGSGKTTLTLALLAALRRRGRIVQPYKCGPDYIDPAFHAAAAGRASFNLDSWAQGRDRFDALLDAAADADLCLAEGVMGLFDGVAASGAWGIGSTADIAAATGWPVVLVLDVAGQAQSAAAVALGFARYRDDVTIAGVILNKVASERHAALVRDGFATSGITVFGAIGRDNRLTMPERHLGLVQAQEDSSLASRLAALADLVERDIDLAALQAAARPTRRQPRTDAPRMVPPGQRIALARDVAFSFVYPHLLAAWRAAGAEIIPFSPLADEPPDPSCDVVWLPGGYPELHAGKLATTSRFADGIRTFALTRPVHGECGGYMTLGAGLIDAAGTRHAMLGLLGLETDFAQRRLHLGYRTATLLAAIPGHPAGRVLRGHEFHYARVVAQPDQPLANIRDASGVSTAETGGRRGRVTGSFFHMVDVAEETRA</sequence>
<dbReference type="GO" id="GO:0043802">
    <property type="term" value="F:hydrogenobyrinic acid a,c-diamide synthase (glutamine-hydrolysing) activity"/>
    <property type="evidence" value="ECO:0007669"/>
    <property type="project" value="UniProtKB-UniRule"/>
</dbReference>
<dbReference type="PROSITE" id="PS51274">
    <property type="entry name" value="GATASE_COBBQ"/>
    <property type="match status" value="1"/>
</dbReference>
<evidence type="ECO:0000259" key="11">
    <source>
        <dbReference type="Pfam" id="PF07685"/>
    </source>
</evidence>
<protein>
    <recommendedName>
        <fullName evidence="9">Hydrogenobyrinate a,c-diamide synthase</fullName>
        <ecNumber evidence="9">6.3.5.9</ecNumber>
    </recommendedName>
    <alternativeName>
        <fullName evidence="9">Hydrogenobyrinic acid a,c-diamide synthase</fullName>
    </alternativeName>
</protein>
<comment type="function">
    <text evidence="9">Catalyzes the ATP-dependent amidation of the two carboxylate groups at positions a and c of hydrogenobyrinate, using either L-glutamine or ammonia as the nitrogen source.</text>
</comment>
<comment type="pathway">
    <text evidence="9">Cofactor biosynthesis; adenosylcobalamin biosynthesis; cob(II)yrinate a,c-diamide from precorrin-2 (aerobic route): step 9/10.</text>
</comment>
<dbReference type="EC" id="6.3.5.9" evidence="9"/>
<evidence type="ECO:0000256" key="9">
    <source>
        <dbReference type="HAMAP-Rule" id="MF_00027"/>
    </source>
</evidence>
<evidence type="ECO:0000256" key="4">
    <source>
        <dbReference type="ARBA" id="ARBA00022598"/>
    </source>
</evidence>
<dbReference type="Pfam" id="PF01656">
    <property type="entry name" value="CbiA"/>
    <property type="match status" value="1"/>
</dbReference>
<dbReference type="Pfam" id="PF07685">
    <property type="entry name" value="GATase_3"/>
    <property type="match status" value="1"/>
</dbReference>
<dbReference type="UniPathway" id="UPA00148">
    <property type="reaction ID" value="UER00220"/>
</dbReference>
<evidence type="ECO:0000256" key="8">
    <source>
        <dbReference type="ARBA" id="ARBA00022962"/>
    </source>
</evidence>
<dbReference type="InterPro" id="IPR027417">
    <property type="entry name" value="P-loop_NTPase"/>
</dbReference>
<comment type="domain">
    <text evidence="9">Comprises of two domains. The C-terminal domain contains the binding site for glutamine and catalyzes the hydrolysis of this substrate to glutamate and ammonia. The N-terminal domain is anticipated to bind ATP and hydrogenobyrinate and catalyzes the ultimate synthesis of the diamide product. The ammonia produced via the glutaminase domain is probably translocated to the adjacent domain via a molecular tunnel, where it reacts with an activated intermediate.</text>
</comment>
<keyword evidence="3 9" id="KW-0169">Cobalamin biosynthesis</keyword>
<keyword evidence="5 9" id="KW-0547">Nucleotide-binding</keyword>
<comment type="miscellaneous">
    <text evidence="9">The a and c carboxylates of hydrogenobyrinate are activated for nucleophilic attack via formation of a phosphorylated intermediate by ATP. CobB catalyzes first the amidation of the c-carboxylate, and then that of the a-carboxylate.</text>
</comment>
<dbReference type="Proteomes" id="UP000189796">
    <property type="component" value="Chromosome I"/>
</dbReference>
<name>A0A1M5QY93_9BRAD</name>
<dbReference type="NCBIfam" id="NF002204">
    <property type="entry name" value="PRK01077.1"/>
    <property type="match status" value="1"/>
</dbReference>
<dbReference type="GO" id="GO:0005524">
    <property type="term" value="F:ATP binding"/>
    <property type="evidence" value="ECO:0007669"/>
    <property type="project" value="UniProtKB-UniRule"/>
</dbReference>
<evidence type="ECO:0000256" key="5">
    <source>
        <dbReference type="ARBA" id="ARBA00022741"/>
    </source>
</evidence>
<keyword evidence="4 9" id="KW-0436">Ligase</keyword>
<evidence type="ECO:0000313" key="13">
    <source>
        <dbReference type="Proteomes" id="UP000189796"/>
    </source>
</evidence>
<comment type="similarity">
    <text evidence="2">Belongs to the CobB/CobQ family. CobQ subfamily.</text>
</comment>
<gene>
    <name evidence="9" type="primary">cobB</name>
    <name evidence="12" type="ORF">SAMN05443248_4010</name>
</gene>
<dbReference type="InterPro" id="IPR004484">
    <property type="entry name" value="CbiA/CobB_synth"/>
</dbReference>
<evidence type="ECO:0000313" key="12">
    <source>
        <dbReference type="EMBL" id="SHH19114.1"/>
    </source>
</evidence>
<keyword evidence="8 9" id="KW-0315">Glutamine amidotransferase</keyword>
<keyword evidence="7 9" id="KW-0460">Magnesium</keyword>
<comment type="catalytic activity">
    <reaction evidence="9">
        <text>hydrogenobyrinate + 2 L-glutamine + 2 ATP + 2 H2O = hydrogenobyrinate a,c-diamide + 2 L-glutamate + 2 ADP + 2 phosphate + 2 H(+)</text>
        <dbReference type="Rhea" id="RHEA:12544"/>
        <dbReference type="ChEBI" id="CHEBI:15377"/>
        <dbReference type="ChEBI" id="CHEBI:15378"/>
        <dbReference type="ChEBI" id="CHEBI:29985"/>
        <dbReference type="ChEBI" id="CHEBI:30616"/>
        <dbReference type="ChEBI" id="CHEBI:43474"/>
        <dbReference type="ChEBI" id="CHEBI:58359"/>
        <dbReference type="ChEBI" id="CHEBI:77873"/>
        <dbReference type="ChEBI" id="CHEBI:77874"/>
        <dbReference type="ChEBI" id="CHEBI:456216"/>
        <dbReference type="EC" id="6.3.5.9"/>
    </reaction>
</comment>
<proteinExistence type="inferred from homology"/>
<dbReference type="PANTHER" id="PTHR43873:SF1">
    <property type="entry name" value="COBYRINATE A,C-DIAMIDE SYNTHASE"/>
    <property type="match status" value="1"/>
</dbReference>
<accession>A0A1M5QY93</accession>
<evidence type="ECO:0000256" key="7">
    <source>
        <dbReference type="ARBA" id="ARBA00022842"/>
    </source>
</evidence>
<dbReference type="EMBL" id="LT670817">
    <property type="protein sequence ID" value="SHH19114.1"/>
    <property type="molecule type" value="Genomic_DNA"/>
</dbReference>
<dbReference type="SUPFAM" id="SSF52317">
    <property type="entry name" value="Class I glutamine amidotransferase-like"/>
    <property type="match status" value="1"/>
</dbReference>
<evidence type="ECO:0000256" key="2">
    <source>
        <dbReference type="ARBA" id="ARBA00006205"/>
    </source>
</evidence>
<feature type="active site" description="Nucleophile" evidence="9">
    <location>
        <position position="332"/>
    </location>
</feature>
<dbReference type="NCBIfam" id="TIGR00379">
    <property type="entry name" value="cobB"/>
    <property type="match status" value="1"/>
</dbReference>
<dbReference type="Gene3D" id="3.40.50.880">
    <property type="match status" value="1"/>
</dbReference>
<dbReference type="SUPFAM" id="SSF52540">
    <property type="entry name" value="P-loop containing nucleoside triphosphate hydrolases"/>
    <property type="match status" value="1"/>
</dbReference>
<comment type="cofactor">
    <cofactor evidence="1 9">
        <name>Mg(2+)</name>
        <dbReference type="ChEBI" id="CHEBI:18420"/>
    </cofactor>
</comment>
<feature type="domain" description="CobQ/CobB/MinD/ParA nucleotide binding" evidence="10">
    <location>
        <begin position="9"/>
        <end position="195"/>
    </location>
</feature>
<evidence type="ECO:0000256" key="6">
    <source>
        <dbReference type="ARBA" id="ARBA00022840"/>
    </source>
</evidence>
<evidence type="ECO:0000256" key="1">
    <source>
        <dbReference type="ARBA" id="ARBA00001946"/>
    </source>
</evidence>
<comment type="similarity">
    <text evidence="9">Belongs to the CobB/CbiA family.</text>
</comment>
<dbReference type="GO" id="GO:0042242">
    <property type="term" value="F:cobyrinic acid a,c-diamide synthase activity"/>
    <property type="evidence" value="ECO:0007669"/>
    <property type="project" value="InterPro"/>
</dbReference>
<feature type="site" description="Increases nucleophilicity of active site Cys" evidence="9">
    <location>
        <position position="434"/>
    </location>
</feature>
<dbReference type="InterPro" id="IPR011698">
    <property type="entry name" value="GATase_3"/>
</dbReference>
<organism evidence="12 13">
    <name type="scientific">Bradyrhizobium erythrophlei</name>
    <dbReference type="NCBI Taxonomy" id="1437360"/>
    <lineage>
        <taxon>Bacteria</taxon>
        <taxon>Pseudomonadati</taxon>
        <taxon>Pseudomonadota</taxon>
        <taxon>Alphaproteobacteria</taxon>
        <taxon>Hyphomicrobiales</taxon>
        <taxon>Nitrobacteraceae</taxon>
        <taxon>Bradyrhizobium</taxon>
    </lineage>
</organism>
<evidence type="ECO:0000256" key="3">
    <source>
        <dbReference type="ARBA" id="ARBA00022573"/>
    </source>
</evidence>
<keyword evidence="6 9" id="KW-0067">ATP-binding</keyword>
<dbReference type="HAMAP" id="MF_00027">
    <property type="entry name" value="CobB_CbiA"/>
    <property type="match status" value="1"/>
</dbReference>
<dbReference type="InterPro" id="IPR029062">
    <property type="entry name" value="Class_I_gatase-like"/>
</dbReference>
<dbReference type="Gene3D" id="3.40.50.300">
    <property type="entry name" value="P-loop containing nucleotide triphosphate hydrolases"/>
    <property type="match status" value="1"/>
</dbReference>
<feature type="domain" description="CobB/CobQ-like glutamine amidotransferase" evidence="11">
    <location>
        <begin position="250"/>
        <end position="436"/>
    </location>
</feature>
<dbReference type="AlphaFoldDB" id="A0A1M5QY93"/>
<reference evidence="12 13" key="1">
    <citation type="submission" date="2016-11" db="EMBL/GenBank/DDBJ databases">
        <authorList>
            <person name="Jaros S."/>
            <person name="Januszkiewicz K."/>
            <person name="Wedrychowicz H."/>
        </authorList>
    </citation>
    <scope>NUCLEOTIDE SEQUENCE [LARGE SCALE GENOMIC DNA]</scope>
    <source>
        <strain evidence="12 13">GAS138</strain>
    </source>
</reference>
<dbReference type="PANTHER" id="PTHR43873">
    <property type="entry name" value="COBYRINATE A,C-DIAMIDE SYNTHASE"/>
    <property type="match status" value="1"/>
</dbReference>
<evidence type="ECO:0000259" key="10">
    <source>
        <dbReference type="Pfam" id="PF01656"/>
    </source>
</evidence>
<dbReference type="GO" id="GO:0009236">
    <property type="term" value="P:cobalamin biosynthetic process"/>
    <property type="evidence" value="ECO:0007669"/>
    <property type="project" value="UniProtKB-UniRule"/>
</dbReference>